<keyword evidence="2" id="KW-1185">Reference proteome</keyword>
<dbReference type="SUPFAM" id="SSF69349">
    <property type="entry name" value="Phage fibre proteins"/>
    <property type="match status" value="1"/>
</dbReference>
<accession>A0ABU4JMM3</accession>
<proteinExistence type="predicted"/>
<sequence length="184" mass="19970">MVGFVHNHPDRPFVMGGMFHGQVGLGGGINNHMRSIQTKSGIKVLMNDDEKSVTILDPSGNTYFMDGKGNITVTAPKNMTFNVGENLDINVGKSMTSIIGENQSTSVTNNITISAGNDIFETATGNRMEMSNNRTEMVDKDYTRQSSTSDIFAKKMTATSSEEDILIQSAKTVHMNSGEKGTNH</sequence>
<comment type="caution">
    <text evidence="1">The sequence shown here is derived from an EMBL/GenBank/DDBJ whole genome shotgun (WGS) entry which is preliminary data.</text>
</comment>
<dbReference type="RefSeq" id="WP_228391710.1">
    <property type="nucleotide sequence ID" value="NZ_JAMXLT020000050.1"/>
</dbReference>
<evidence type="ECO:0000313" key="1">
    <source>
        <dbReference type="EMBL" id="MDW8550915.1"/>
    </source>
</evidence>
<gene>
    <name evidence="1" type="ORF">NG800_018455</name>
</gene>
<name>A0ABU4JMM3_9FLAO</name>
<evidence type="ECO:0008006" key="3">
    <source>
        <dbReference type="Google" id="ProtNLM"/>
    </source>
</evidence>
<dbReference type="EMBL" id="JAMXLT020000050">
    <property type="protein sequence ID" value="MDW8550915.1"/>
    <property type="molecule type" value="Genomic_DNA"/>
</dbReference>
<evidence type="ECO:0000313" key="2">
    <source>
        <dbReference type="Proteomes" id="UP001204439"/>
    </source>
</evidence>
<reference evidence="1 2" key="1">
    <citation type="submission" date="2023-11" db="EMBL/GenBank/DDBJ databases">
        <title>First isolation, identification, and characterization of non-pathogenic Epilithonimonas ginsengisoli isolated from diseased farmed rainbow trout (Oncorhynchus mykiss) in Chile.</title>
        <authorList>
            <person name="Miranda C.D."/>
            <person name="Irgang R."/>
            <person name="Concha C."/>
            <person name="Rojas R."/>
            <person name="Avendano R."/>
        </authorList>
    </citation>
    <scope>NUCLEOTIDE SEQUENCE [LARGE SCALE GENOMIC DNA]</scope>
    <source>
        <strain evidence="1 2">FP99</strain>
    </source>
</reference>
<dbReference type="Proteomes" id="UP001204439">
    <property type="component" value="Unassembled WGS sequence"/>
</dbReference>
<organism evidence="1 2">
    <name type="scientific">Epilithonimonas ginsengisoli</name>
    <dbReference type="NCBI Taxonomy" id="1245592"/>
    <lineage>
        <taxon>Bacteria</taxon>
        <taxon>Pseudomonadati</taxon>
        <taxon>Bacteroidota</taxon>
        <taxon>Flavobacteriia</taxon>
        <taxon>Flavobacteriales</taxon>
        <taxon>Weeksellaceae</taxon>
        <taxon>Chryseobacterium group</taxon>
        <taxon>Epilithonimonas</taxon>
    </lineage>
</organism>
<protein>
    <recommendedName>
        <fullName evidence="3">Gp5/Type VI secretion system Vgr protein OB-fold domain-containing protein</fullName>
    </recommendedName>
</protein>